<protein>
    <recommendedName>
        <fullName evidence="1">N-acetyltransferase domain-containing protein</fullName>
    </recommendedName>
</protein>
<keyword evidence="3" id="KW-1185">Reference proteome</keyword>
<evidence type="ECO:0000313" key="3">
    <source>
        <dbReference type="Proteomes" id="UP000248706"/>
    </source>
</evidence>
<dbReference type="GO" id="GO:1990189">
    <property type="term" value="F:protein N-terminal-serine acetyltransferase activity"/>
    <property type="evidence" value="ECO:0007669"/>
    <property type="project" value="TreeGrafter"/>
</dbReference>
<dbReference type="RefSeq" id="WP_112433443.1">
    <property type="nucleotide sequence ID" value="NZ_MCIF01000002.1"/>
</dbReference>
<name>A0A328VVZ2_9CHLR</name>
<dbReference type="PROSITE" id="PS51186">
    <property type="entry name" value="GNAT"/>
    <property type="match status" value="1"/>
</dbReference>
<dbReference type="InterPro" id="IPR000182">
    <property type="entry name" value="GNAT_dom"/>
</dbReference>
<organism evidence="2 3">
    <name type="scientific">Thermogemmatispora tikiterensis</name>
    <dbReference type="NCBI Taxonomy" id="1825093"/>
    <lineage>
        <taxon>Bacteria</taxon>
        <taxon>Bacillati</taxon>
        <taxon>Chloroflexota</taxon>
        <taxon>Ktedonobacteria</taxon>
        <taxon>Thermogemmatisporales</taxon>
        <taxon>Thermogemmatisporaceae</taxon>
        <taxon>Thermogemmatispora</taxon>
    </lineage>
</organism>
<dbReference type="PANTHER" id="PTHR43441">
    <property type="entry name" value="RIBOSOMAL-PROTEIN-SERINE ACETYLTRANSFERASE"/>
    <property type="match status" value="1"/>
</dbReference>
<dbReference type="OrthoDB" id="9795206at2"/>
<dbReference type="Proteomes" id="UP000248706">
    <property type="component" value="Unassembled WGS sequence"/>
</dbReference>
<dbReference type="Gene3D" id="3.40.630.30">
    <property type="match status" value="1"/>
</dbReference>
<dbReference type="GO" id="GO:0008999">
    <property type="term" value="F:protein-N-terminal-alanine acetyltransferase activity"/>
    <property type="evidence" value="ECO:0007669"/>
    <property type="project" value="TreeGrafter"/>
</dbReference>
<proteinExistence type="predicted"/>
<accession>A0A328VVZ2</accession>
<reference evidence="2 3" key="1">
    <citation type="submission" date="2016-08" db="EMBL/GenBank/DDBJ databases">
        <title>Analysis of Carbohydrate Active Enzymes in Thermogemmatispora T81 Reveals Carbohydrate Degradation Ability.</title>
        <authorList>
            <person name="Tomazini A."/>
            <person name="Lal S."/>
            <person name="Stott M."/>
            <person name="Henrissat B."/>
            <person name="Polikarpov I."/>
            <person name="Sparling R."/>
            <person name="Levin D.B."/>
        </authorList>
    </citation>
    <scope>NUCLEOTIDE SEQUENCE [LARGE SCALE GENOMIC DNA]</scope>
    <source>
        <strain evidence="2 3">T81</strain>
    </source>
</reference>
<dbReference type="Pfam" id="PF13302">
    <property type="entry name" value="Acetyltransf_3"/>
    <property type="match status" value="1"/>
</dbReference>
<dbReference type="SUPFAM" id="SSF55729">
    <property type="entry name" value="Acyl-CoA N-acyltransferases (Nat)"/>
    <property type="match status" value="1"/>
</dbReference>
<evidence type="ECO:0000313" key="2">
    <source>
        <dbReference type="EMBL" id="RAQ98285.1"/>
    </source>
</evidence>
<feature type="domain" description="N-acetyltransferase" evidence="1">
    <location>
        <begin position="19"/>
        <end position="182"/>
    </location>
</feature>
<dbReference type="AlphaFoldDB" id="A0A328VVZ2"/>
<dbReference type="EMBL" id="MCIF01000002">
    <property type="protein sequence ID" value="RAQ98285.1"/>
    <property type="molecule type" value="Genomic_DNA"/>
</dbReference>
<dbReference type="PANTHER" id="PTHR43441:SF11">
    <property type="entry name" value="RIBOSOMAL-PROTEIN-SERINE ACETYLTRANSFERASE"/>
    <property type="match status" value="1"/>
</dbReference>
<dbReference type="GO" id="GO:0005737">
    <property type="term" value="C:cytoplasm"/>
    <property type="evidence" value="ECO:0007669"/>
    <property type="project" value="TreeGrafter"/>
</dbReference>
<dbReference type="InterPro" id="IPR051908">
    <property type="entry name" value="Ribosomal_N-acetyltransferase"/>
</dbReference>
<dbReference type="InterPro" id="IPR016181">
    <property type="entry name" value="Acyl_CoA_acyltransferase"/>
</dbReference>
<comment type="caution">
    <text evidence="2">The sequence shown here is derived from an EMBL/GenBank/DDBJ whole genome shotgun (WGS) entry which is preliminary data.</text>
</comment>
<evidence type="ECO:0000259" key="1">
    <source>
        <dbReference type="PROSITE" id="PS51186"/>
    </source>
</evidence>
<gene>
    <name evidence="2" type="ORF">A4R35_22280</name>
</gene>
<sequence>MTDRQLRNDSYPLLHGERVYLRRPQQSDAPLVFAWERDDEVWRYDPHRPYSETLEEFLPIFERNYVIGNGRQFWFIIEDEHHVPIGTITYFNLDYRLRQAEVGLGLGEKSRWGQGYGPEAIRTLVHYLFETLGLVRVYAETAQANQPARRAFAKAGFTEVGQIFDPRSTGAPWVLLEIVKTEETAAS</sequence>